<comment type="subcellular location">
    <subcellularLocation>
        <location evidence="1">Membrane</location>
        <topology evidence="1">Multi-pass membrane protein</topology>
    </subcellularLocation>
</comment>
<evidence type="ECO:0000256" key="2">
    <source>
        <dbReference type="ARBA" id="ARBA00006434"/>
    </source>
</evidence>
<dbReference type="InterPro" id="IPR050277">
    <property type="entry name" value="Sodium:Solute_Symporter"/>
</dbReference>
<reference evidence="9" key="1">
    <citation type="submission" date="2020-01" db="EMBL/GenBank/DDBJ databases">
        <title>Phosphoaccumulans saitamaens gen. nov., sp. nov., a polyphosphate accumulating bacterium isolated from surface river water.</title>
        <authorList>
            <person name="Watanabe K."/>
            <person name="Suda W."/>
        </authorList>
    </citation>
    <scope>NUCLEOTIDE SEQUENCE [LARGE SCALE GENOMIC DNA]</scope>
    <source>
        <strain evidence="9">ICHIAU1</strain>
    </source>
</reference>
<dbReference type="AlphaFoldDB" id="A0A679HS55"/>
<dbReference type="GO" id="GO:0005886">
    <property type="term" value="C:plasma membrane"/>
    <property type="evidence" value="ECO:0007669"/>
    <property type="project" value="TreeGrafter"/>
</dbReference>
<keyword evidence="3" id="KW-0813">Transport</keyword>
<keyword evidence="4" id="KW-0812">Transmembrane</keyword>
<protein>
    <submittedName>
        <fullName evidence="8">Sodium:solute symporter</fullName>
    </submittedName>
</protein>
<accession>A0A679HS55</accession>
<evidence type="ECO:0000313" key="9">
    <source>
        <dbReference type="Proteomes" id="UP000463961"/>
    </source>
</evidence>
<evidence type="ECO:0000256" key="3">
    <source>
        <dbReference type="ARBA" id="ARBA00022448"/>
    </source>
</evidence>
<name>A0A679HS55_9RHOO</name>
<keyword evidence="6" id="KW-0472">Membrane</keyword>
<keyword evidence="5" id="KW-1133">Transmembrane helix</keyword>
<evidence type="ECO:0000256" key="5">
    <source>
        <dbReference type="ARBA" id="ARBA00022989"/>
    </source>
</evidence>
<dbReference type="PANTHER" id="PTHR48086:SF5">
    <property type="entry name" value="NA(+):SOLUTE SYMPORTER (SSF FAMILY)"/>
    <property type="match status" value="1"/>
</dbReference>
<dbReference type="PANTHER" id="PTHR48086">
    <property type="entry name" value="SODIUM/PROLINE SYMPORTER-RELATED"/>
    <property type="match status" value="1"/>
</dbReference>
<proteinExistence type="inferred from homology"/>
<dbReference type="NCBIfam" id="TIGR03648">
    <property type="entry name" value="Na_symport_lg"/>
    <property type="match status" value="1"/>
</dbReference>
<dbReference type="Gene3D" id="1.20.1730.10">
    <property type="entry name" value="Sodium/glucose cotransporter"/>
    <property type="match status" value="1"/>
</dbReference>
<dbReference type="CDD" id="cd11480">
    <property type="entry name" value="SLC5sbd_u4"/>
    <property type="match status" value="1"/>
</dbReference>
<keyword evidence="9" id="KW-1185">Reference proteome</keyword>
<evidence type="ECO:0000256" key="7">
    <source>
        <dbReference type="RuleBase" id="RU362091"/>
    </source>
</evidence>
<dbReference type="RefSeq" id="WP_162050347.1">
    <property type="nucleotide sequence ID" value="NZ_AP019011.1"/>
</dbReference>
<sequence>MPNRLRLMLGAYGPALFVALFAVGFTLTVLVLAWLEQHGLSQRWIGYSFLFLTLLVFSLVGLFTRTSDVAEYFVAGRRVPAMYSGMSAGTDWLSAASFIGLAGALYQTGYQGLAFVIGWTGGYVLLALLMAPYLRKFGQYTLPDFLAARYGGQSIRLLGALAVILASLIYVVAQVYGVGLITSRFITLQFEIGVYLGLAGVLVCSFLGGMRALMHAQAAQYVILLIAYITPITILSFDRTGIPAPPVLYANAMHQLVALEHQVFNRPEEIAVRALYAERAAHLDNQIQQLPGSLSTERTRLNEKIEWMKSTDASVRDIVQVERERRALPTTPQQAHAQWRNDLKDARRRSEPPVTDLQAFALPEEGHSRANFLALIFCLTIGTASLPHLLIRYYSIASVSQARRSVFWSLFFVALVYLLAPAYAVFVKLEVLQHTIGVPVESLPAWVNAWTKIGLVSIDDINHDRILQWAELTINPDVIVLATPEIAGLPYVISGMVAAGGLAAALSTAEGLLLSITAALSHDIYFKMLRPDASSSWRLIVSKSVMVAVAIMAAAIAVQRPASIVDMVAWAFSLAGAALFPALVLGVFWPRANRAGALAGMISGLAVTLYYIARVKFDSIPLLAWYGIGMDPWFGIDAAAAGVFGVPIGFAVNFLVSLLTRPPGPESQQFIERLRYPRILYNRHIETPGALSRSPDA</sequence>
<evidence type="ECO:0000313" key="8">
    <source>
        <dbReference type="EMBL" id="BBU68912.1"/>
    </source>
</evidence>
<dbReference type="Proteomes" id="UP000463961">
    <property type="component" value="Chromosome"/>
</dbReference>
<evidence type="ECO:0000256" key="4">
    <source>
        <dbReference type="ARBA" id="ARBA00022692"/>
    </source>
</evidence>
<dbReference type="InterPro" id="IPR019899">
    <property type="entry name" value="Na/solute_symporter_VC_2705"/>
</dbReference>
<dbReference type="InterPro" id="IPR001734">
    <property type="entry name" value="Na/solute_symporter"/>
</dbReference>
<dbReference type="EMBL" id="AP022345">
    <property type="protein sequence ID" value="BBU68912.1"/>
    <property type="molecule type" value="Genomic_DNA"/>
</dbReference>
<dbReference type="GO" id="GO:0022857">
    <property type="term" value="F:transmembrane transporter activity"/>
    <property type="evidence" value="ECO:0007669"/>
    <property type="project" value="InterPro"/>
</dbReference>
<comment type="similarity">
    <text evidence="2 7">Belongs to the sodium:solute symporter (SSF) (TC 2.A.21) family.</text>
</comment>
<evidence type="ECO:0000256" key="1">
    <source>
        <dbReference type="ARBA" id="ARBA00004141"/>
    </source>
</evidence>
<evidence type="ECO:0000256" key="6">
    <source>
        <dbReference type="ARBA" id="ARBA00023136"/>
    </source>
</evidence>
<dbReference type="OrthoDB" id="9764416at2"/>
<gene>
    <name evidence="8" type="ORF">ICHIAU1_11950</name>
</gene>
<dbReference type="PROSITE" id="PS50283">
    <property type="entry name" value="NA_SOLUT_SYMP_3"/>
    <property type="match status" value="1"/>
</dbReference>
<dbReference type="Pfam" id="PF00474">
    <property type="entry name" value="SSF"/>
    <property type="match status" value="2"/>
</dbReference>
<dbReference type="InterPro" id="IPR038377">
    <property type="entry name" value="Na/Glc_symporter_sf"/>
</dbReference>
<organism evidence="8 9">
    <name type="scientific">Fluviibacter phosphoraccumulans</name>
    <dbReference type="NCBI Taxonomy" id="1751046"/>
    <lineage>
        <taxon>Bacteria</taxon>
        <taxon>Pseudomonadati</taxon>
        <taxon>Pseudomonadota</taxon>
        <taxon>Betaproteobacteria</taxon>
        <taxon>Rhodocyclales</taxon>
        <taxon>Fluviibacteraceae</taxon>
        <taxon>Fluviibacter</taxon>
    </lineage>
</organism>